<reference evidence="1 2" key="1">
    <citation type="journal article" date="2016" name="Nat. Commun.">
        <title>Thousands of microbial genomes shed light on interconnected biogeochemical processes in an aquifer system.</title>
        <authorList>
            <person name="Anantharaman K."/>
            <person name="Brown C.T."/>
            <person name="Hug L.A."/>
            <person name="Sharon I."/>
            <person name="Castelle C.J."/>
            <person name="Probst A.J."/>
            <person name="Thomas B.C."/>
            <person name="Singh A."/>
            <person name="Wilkins M.J."/>
            <person name="Karaoz U."/>
            <person name="Brodie E.L."/>
            <person name="Williams K.H."/>
            <person name="Hubbard S.S."/>
            <person name="Banfield J.F."/>
        </authorList>
    </citation>
    <scope>NUCLEOTIDE SEQUENCE [LARGE SCALE GENOMIC DNA]</scope>
</reference>
<proteinExistence type="predicted"/>
<dbReference type="AlphaFoldDB" id="A0A1G2AR55"/>
<gene>
    <name evidence="1" type="ORF">A3B74_00890</name>
</gene>
<dbReference type="STRING" id="1798540.A3B74_00890"/>
<accession>A0A1G2AR55</accession>
<protein>
    <submittedName>
        <fullName evidence="1">Uncharacterized protein</fullName>
    </submittedName>
</protein>
<name>A0A1G2AR55_9BACT</name>
<dbReference type="Proteomes" id="UP000177165">
    <property type="component" value="Unassembled WGS sequence"/>
</dbReference>
<organism evidence="1 2">
    <name type="scientific">Candidatus Kerfeldbacteria bacterium RIFCSPHIGHO2_02_FULL_42_14</name>
    <dbReference type="NCBI Taxonomy" id="1798540"/>
    <lineage>
        <taxon>Bacteria</taxon>
        <taxon>Candidatus Kerfeldiibacteriota</taxon>
    </lineage>
</organism>
<sequence length="148" mass="16840">MIQCFDIRCITLAGKATAQFVGQKLLEAVLRDGTVYLNVPELAQATRAFRRNMELVYLFPADMKQSLEKPEFNFQVGLTGSQREKPIALGGKEASLQQADPKQRFFFRTMTFHPSFPLPISDIFTLRKSFLIFWSGKNRRSIGVEKCG</sequence>
<comment type="caution">
    <text evidence="1">The sequence shown here is derived from an EMBL/GenBank/DDBJ whole genome shotgun (WGS) entry which is preliminary data.</text>
</comment>
<evidence type="ECO:0000313" key="1">
    <source>
        <dbReference type="EMBL" id="OGY79381.1"/>
    </source>
</evidence>
<dbReference type="EMBL" id="MHKB01000009">
    <property type="protein sequence ID" value="OGY79381.1"/>
    <property type="molecule type" value="Genomic_DNA"/>
</dbReference>
<evidence type="ECO:0000313" key="2">
    <source>
        <dbReference type="Proteomes" id="UP000177165"/>
    </source>
</evidence>